<evidence type="ECO:0000313" key="2">
    <source>
        <dbReference type="Proteomes" id="UP000230069"/>
    </source>
</evidence>
<accession>A0A2G5D056</accession>
<name>A0A2G5D056_AQUCA</name>
<dbReference type="InParanoid" id="A0A2G5D056"/>
<proteinExistence type="predicted"/>
<dbReference type="EMBL" id="KZ305049">
    <property type="protein sequence ID" value="PIA36906.1"/>
    <property type="molecule type" value="Genomic_DNA"/>
</dbReference>
<reference evidence="1 2" key="1">
    <citation type="submission" date="2017-09" db="EMBL/GenBank/DDBJ databases">
        <title>WGS assembly of Aquilegia coerulea Goldsmith.</title>
        <authorList>
            <person name="Hodges S."/>
            <person name="Kramer E."/>
            <person name="Nordborg M."/>
            <person name="Tomkins J."/>
            <person name="Borevitz J."/>
            <person name="Derieg N."/>
            <person name="Yan J."/>
            <person name="Mihaltcheva S."/>
            <person name="Hayes R.D."/>
            <person name="Rokhsar D."/>
        </authorList>
    </citation>
    <scope>NUCLEOTIDE SEQUENCE [LARGE SCALE GENOMIC DNA]</scope>
    <source>
        <strain evidence="2">cv. Goldsmith</strain>
    </source>
</reference>
<evidence type="ECO:0000313" key="1">
    <source>
        <dbReference type="EMBL" id="PIA36906.1"/>
    </source>
</evidence>
<sequence length="130" mass="14007">MSIPSEDCPDKFKLCTCDTDSAVEELPILCLSVFPVPGKSTASDFGTISGSKAFHRFPEEAIGASFPFHTCPCTYEPPHKYSLPHESSSHRHSCTTAFFHGLVLVTPVPPQALVPEDAADAPPFCRATTP</sequence>
<dbReference type="AlphaFoldDB" id="A0A2G5D056"/>
<keyword evidence="2" id="KW-1185">Reference proteome</keyword>
<organism evidence="1 2">
    <name type="scientific">Aquilegia coerulea</name>
    <name type="common">Rocky mountain columbine</name>
    <dbReference type="NCBI Taxonomy" id="218851"/>
    <lineage>
        <taxon>Eukaryota</taxon>
        <taxon>Viridiplantae</taxon>
        <taxon>Streptophyta</taxon>
        <taxon>Embryophyta</taxon>
        <taxon>Tracheophyta</taxon>
        <taxon>Spermatophyta</taxon>
        <taxon>Magnoliopsida</taxon>
        <taxon>Ranunculales</taxon>
        <taxon>Ranunculaceae</taxon>
        <taxon>Thalictroideae</taxon>
        <taxon>Aquilegia</taxon>
    </lineage>
</organism>
<dbReference type="Proteomes" id="UP000230069">
    <property type="component" value="Unassembled WGS sequence"/>
</dbReference>
<dbReference type="OrthoDB" id="6512771at2759"/>
<protein>
    <submittedName>
        <fullName evidence="1">Uncharacterized protein</fullName>
    </submittedName>
</protein>
<gene>
    <name evidence="1" type="ORF">AQUCO_03200103v1</name>
</gene>